<evidence type="ECO:0000313" key="1">
    <source>
        <dbReference type="EMBL" id="RJE18827.1"/>
    </source>
</evidence>
<organism evidence="1 2">
    <name type="scientific">Aspergillus sclerotialis</name>
    <dbReference type="NCBI Taxonomy" id="2070753"/>
    <lineage>
        <taxon>Eukaryota</taxon>
        <taxon>Fungi</taxon>
        <taxon>Dikarya</taxon>
        <taxon>Ascomycota</taxon>
        <taxon>Pezizomycotina</taxon>
        <taxon>Eurotiomycetes</taxon>
        <taxon>Eurotiomycetidae</taxon>
        <taxon>Eurotiales</taxon>
        <taxon>Aspergillaceae</taxon>
        <taxon>Aspergillus</taxon>
        <taxon>Aspergillus subgen. Polypaecilum</taxon>
    </lineage>
</organism>
<sequence length="230" mass="25925">TTTSAALRTPQSSSQFCRYVDVYSAKIPLRHLENRIKDKDSSTPSHQELHEAWARSLIGSSVLRTEGSLVGLLTRWKWHPGDVGDGCNGFGTNRKTGAPRGLLNGALTVQRTPAEDEGREHGLLVSWTLSPDLRRFFEKIARWGYPWRFMSGGRHEISVSEPFKGEGGEYVEVLFASAHDYEIIPEEGDLSKQKAIPEWTGRLHRAFARLVLDVAVRELKWEDERKAKGL</sequence>
<dbReference type="STRING" id="2070753.A0A3A2ZBZ8"/>
<dbReference type="AlphaFoldDB" id="A0A3A2ZBZ8"/>
<name>A0A3A2ZBZ8_9EURO</name>
<gene>
    <name evidence="1" type="ORF">PHISCL_08828</name>
</gene>
<evidence type="ECO:0000313" key="2">
    <source>
        <dbReference type="Proteomes" id="UP000266188"/>
    </source>
</evidence>
<comment type="caution">
    <text evidence="1">The sequence shown here is derived from an EMBL/GenBank/DDBJ whole genome shotgun (WGS) entry which is preliminary data.</text>
</comment>
<proteinExistence type="predicted"/>
<reference evidence="2" key="1">
    <citation type="submission" date="2017-02" db="EMBL/GenBank/DDBJ databases">
        <authorList>
            <person name="Tafer H."/>
            <person name="Lopandic K."/>
        </authorList>
    </citation>
    <scope>NUCLEOTIDE SEQUENCE [LARGE SCALE GENOMIC DNA]</scope>
    <source>
        <strain evidence="2">CBS 366.77</strain>
    </source>
</reference>
<feature type="non-terminal residue" evidence="1">
    <location>
        <position position="1"/>
    </location>
</feature>
<accession>A0A3A2ZBZ8</accession>
<dbReference type="Proteomes" id="UP000266188">
    <property type="component" value="Unassembled WGS sequence"/>
</dbReference>
<protein>
    <submittedName>
        <fullName evidence="1">Uncharacterized protein</fullName>
    </submittedName>
</protein>
<dbReference type="EMBL" id="MVGC01000486">
    <property type="protein sequence ID" value="RJE18827.1"/>
    <property type="molecule type" value="Genomic_DNA"/>
</dbReference>
<keyword evidence="2" id="KW-1185">Reference proteome</keyword>
<dbReference type="OrthoDB" id="4480078at2759"/>